<dbReference type="Gene3D" id="3.40.50.1820">
    <property type="entry name" value="alpha/beta hydrolase"/>
    <property type="match status" value="1"/>
</dbReference>
<dbReference type="FunFam" id="3.40.50.980:FF:000001">
    <property type="entry name" value="Non-ribosomal peptide synthetase"/>
    <property type="match status" value="1"/>
</dbReference>
<dbReference type="Gene3D" id="3.30.300.30">
    <property type="match status" value="1"/>
</dbReference>
<dbReference type="InterPro" id="IPR020802">
    <property type="entry name" value="TesA-like"/>
</dbReference>
<dbReference type="Pfam" id="PF00501">
    <property type="entry name" value="AMP-binding"/>
    <property type="match status" value="1"/>
</dbReference>
<sequence length="858" mass="95117">MIHRIKMSQCFALDIPIRQEPIRRIHHLFVHQAYLRPERIALIHKGDEWRYQDLEERSNQLARHLRARGVCAGTLVAVCLERSPELVITILAIMKAGGAYVPLDPTYPAERIEMMLADCQPSLLVTHSTLSGATVFSGWRLALDIEAGMINAWSTAPIDEKSNNIDLCCVFYTSGSTGRPKGVVLRHTASAVIESLAATFSPEDLTCGAATTSICFDPSILEIFLPLSVGGTILLKRDLLEPFTATENPTWLNGVPSAFAILAQMRRIPGSVRVISVGGEKLTATLAREIYAGSSVQAVRNHYGPTETTICATIAHVPHDIQIDPPIGKSIAGAKLYVLDRNRNAVPRGETGELFIGGPLLAIEYLNQPVLTAECFVPDPFVPGERMYRTGDLVREMEDGNLLFAGRCGRLVKFRGFRIELDEVESALARLPGIRSAAVIAIEREEKTEHLAAFIVSDLPTTLAEARRALRTMLPDYMLPTRLTVLDSLPLSPVGKIDRAALAAMEVGEMQDMAGSNTALRPVEEVIVGVFRDILRQPFLTQHDDFFDNGGDSLLAEQAATRLEELLGHVVPASLLYHGRNAGALAPLVQRQEKIPGHVTVLQAGGDRIPIFCLPDIFGRPLSFLTFARHFRDERPIYGLSAGPLEADLIKQPDLAKLTSAYVTEIQKIQAVGPYILMGYSAGAIPAIDLACALENSGCKVILILVDPRARRIAVDIRDWLRRHRHAARTFVKSGYQKARNTYRQRALPDWIPVAYRELAVALAQAETDWLPRVFNGRTIIAFCRPRSRLTNALLHLRTTVLRRAPYGWEHVLKGRTITEVFDAGHYDIMRDPFIQNLLYMIRLHLAQRKTGQVLLFC</sequence>
<dbReference type="InterPro" id="IPR020845">
    <property type="entry name" value="AMP-binding_CS"/>
</dbReference>
<reference evidence="2 3" key="1">
    <citation type="submission" date="2015-07" db="EMBL/GenBank/DDBJ databases">
        <title>Draft Genome Sequence of Komagataeibacter intermedius Strain AF2, Isolated from Kombucha Tea.</title>
        <authorList>
            <person name="Santos R.A."/>
            <person name="Berretta A.A."/>
            <person name="Barud H.S."/>
            <person name="Ribeiro S.J."/>
            <person name="Gonzalez-Garcia L.N."/>
            <person name="Zucchi T.D."/>
            <person name="Goldman G.H."/>
            <person name="Riano-Pachon D.M."/>
        </authorList>
    </citation>
    <scope>NUCLEOTIDE SEQUENCE [LARGE SCALE GENOMIC DNA]</scope>
    <source>
        <strain evidence="2 3">AF2</strain>
    </source>
</reference>
<proteinExistence type="predicted"/>
<dbReference type="SUPFAM" id="SSF53474">
    <property type="entry name" value="alpha/beta-Hydrolases"/>
    <property type="match status" value="1"/>
</dbReference>
<name>A0A0N1F9K1_9PROT</name>
<evidence type="ECO:0000313" key="3">
    <source>
        <dbReference type="Proteomes" id="UP000031553"/>
    </source>
</evidence>
<dbReference type="InterPro" id="IPR045851">
    <property type="entry name" value="AMP-bd_C_sf"/>
</dbReference>
<organism evidence="2 3">
    <name type="scientific">Komagataeibacter intermedius AF2</name>
    <dbReference type="NCBI Taxonomy" id="1458464"/>
    <lineage>
        <taxon>Bacteria</taxon>
        <taxon>Pseudomonadati</taxon>
        <taxon>Pseudomonadota</taxon>
        <taxon>Alphaproteobacteria</taxon>
        <taxon>Acetobacterales</taxon>
        <taxon>Acetobacteraceae</taxon>
        <taxon>Komagataeibacter</taxon>
    </lineage>
</organism>
<dbReference type="CDD" id="cd05930">
    <property type="entry name" value="A_NRPS"/>
    <property type="match status" value="1"/>
</dbReference>
<dbReference type="AlphaFoldDB" id="A0A0N1F9K1"/>
<dbReference type="PANTHER" id="PTHR45527:SF1">
    <property type="entry name" value="FATTY ACID SYNTHASE"/>
    <property type="match status" value="1"/>
</dbReference>
<protein>
    <recommendedName>
        <fullName evidence="1">Carrier domain-containing protein</fullName>
    </recommendedName>
</protein>
<dbReference type="Gene3D" id="1.10.1200.10">
    <property type="entry name" value="ACP-like"/>
    <property type="match status" value="1"/>
</dbReference>
<dbReference type="GO" id="GO:0005737">
    <property type="term" value="C:cytoplasm"/>
    <property type="evidence" value="ECO:0007669"/>
    <property type="project" value="TreeGrafter"/>
</dbReference>
<dbReference type="PROSITE" id="PS00455">
    <property type="entry name" value="AMP_BINDING"/>
    <property type="match status" value="1"/>
</dbReference>
<dbReference type="GO" id="GO:0044550">
    <property type="term" value="P:secondary metabolite biosynthetic process"/>
    <property type="evidence" value="ECO:0007669"/>
    <property type="project" value="TreeGrafter"/>
</dbReference>
<dbReference type="SUPFAM" id="SSF56801">
    <property type="entry name" value="Acetyl-CoA synthetase-like"/>
    <property type="match status" value="1"/>
</dbReference>
<gene>
    <name evidence="2" type="ORF">GLUCOINTEAF2_0203158</name>
</gene>
<dbReference type="Proteomes" id="UP000031553">
    <property type="component" value="Unassembled WGS sequence"/>
</dbReference>
<dbReference type="Pfam" id="PF00550">
    <property type="entry name" value="PP-binding"/>
    <property type="match status" value="1"/>
</dbReference>
<dbReference type="InterPro" id="IPR036736">
    <property type="entry name" value="ACP-like_sf"/>
</dbReference>
<dbReference type="InterPro" id="IPR000873">
    <property type="entry name" value="AMP-dep_synth/lig_dom"/>
</dbReference>
<dbReference type="InterPro" id="IPR009081">
    <property type="entry name" value="PP-bd_ACP"/>
</dbReference>
<dbReference type="Pfam" id="PF13193">
    <property type="entry name" value="AMP-binding_C"/>
    <property type="match status" value="1"/>
</dbReference>
<dbReference type="NCBIfam" id="TIGR01733">
    <property type="entry name" value="AA-adenyl-dom"/>
    <property type="match status" value="1"/>
</dbReference>
<dbReference type="InterPro" id="IPR025110">
    <property type="entry name" value="AMP-bd_C"/>
</dbReference>
<dbReference type="SMART" id="SM00824">
    <property type="entry name" value="PKS_TE"/>
    <property type="match status" value="1"/>
</dbReference>
<feature type="domain" description="Carrier" evidence="1">
    <location>
        <begin position="518"/>
        <end position="593"/>
    </location>
</feature>
<evidence type="ECO:0000313" key="2">
    <source>
        <dbReference type="EMBL" id="KPH85867.1"/>
    </source>
</evidence>
<dbReference type="InterPro" id="IPR001031">
    <property type="entry name" value="Thioesterase"/>
</dbReference>
<dbReference type="Pfam" id="PF00975">
    <property type="entry name" value="Thioesterase"/>
    <property type="match status" value="1"/>
</dbReference>
<dbReference type="EMBL" id="JUFX02000221">
    <property type="protein sequence ID" value="KPH85867.1"/>
    <property type="molecule type" value="Genomic_DNA"/>
</dbReference>
<dbReference type="PANTHER" id="PTHR45527">
    <property type="entry name" value="NONRIBOSOMAL PEPTIDE SYNTHETASE"/>
    <property type="match status" value="1"/>
</dbReference>
<evidence type="ECO:0000259" key="1">
    <source>
        <dbReference type="PROSITE" id="PS50075"/>
    </source>
</evidence>
<dbReference type="PROSITE" id="PS50075">
    <property type="entry name" value="CARRIER"/>
    <property type="match status" value="1"/>
</dbReference>
<dbReference type="Gene3D" id="3.40.50.980">
    <property type="match status" value="2"/>
</dbReference>
<dbReference type="SUPFAM" id="SSF47336">
    <property type="entry name" value="ACP-like"/>
    <property type="match status" value="1"/>
</dbReference>
<dbReference type="Gene3D" id="2.30.38.10">
    <property type="entry name" value="Luciferase, Domain 3"/>
    <property type="match status" value="1"/>
</dbReference>
<comment type="caution">
    <text evidence="2">The sequence shown here is derived from an EMBL/GenBank/DDBJ whole genome shotgun (WGS) entry which is preliminary data.</text>
</comment>
<dbReference type="GO" id="GO:0031177">
    <property type="term" value="F:phosphopantetheine binding"/>
    <property type="evidence" value="ECO:0007669"/>
    <property type="project" value="TreeGrafter"/>
</dbReference>
<accession>A0A0N1F9K1</accession>
<dbReference type="GO" id="GO:0043041">
    <property type="term" value="P:amino acid activation for nonribosomal peptide biosynthetic process"/>
    <property type="evidence" value="ECO:0007669"/>
    <property type="project" value="TreeGrafter"/>
</dbReference>
<dbReference type="InterPro" id="IPR029058">
    <property type="entry name" value="AB_hydrolase_fold"/>
</dbReference>
<dbReference type="InterPro" id="IPR010071">
    <property type="entry name" value="AA_adenyl_dom"/>
</dbReference>